<dbReference type="GO" id="GO:0003824">
    <property type="term" value="F:catalytic activity"/>
    <property type="evidence" value="ECO:0007669"/>
    <property type="project" value="InterPro"/>
</dbReference>
<feature type="compositionally biased region" description="Basic and acidic residues" evidence="1">
    <location>
        <begin position="202"/>
        <end position="238"/>
    </location>
</feature>
<protein>
    <recommendedName>
        <fullName evidence="2">Endonuclease/exonuclease/phosphatase domain-containing protein</fullName>
    </recommendedName>
</protein>
<sequence length="365" mass="42031">MRILLGHFDVPEKLEAIQKAVEAGSARRPHNYAEAAAKPKPLAAAAPRIPGPMIRSRAGHTLIISVMVRFSHRGTAEGAKKIEERHKMREADLKVSKPEKRLPTVVIRDALRVNTDENVVKSLRTQNRHIAEVLEVTPELYKCLIKADYLYVWLQRRPVCDQSPLVRCSRCLDFGHGNRYCKDVSDKCIHFRGIMSLQSASPEERDAESFKRRIREGDPSKPRHDPGQWHGCREESNPRRRKRHSYRHKSRKLQDWRFVGVLLKRTNPSNPSNNSYLNRVRYVCSKLETNKIILGSDVNACSVWWGSEHDDARGIDLCDFFDFKRLHILNEGNTPTFEVYRGDRLFRSVVDVTACSFALLDRAEE</sequence>
<dbReference type="InterPro" id="IPR005135">
    <property type="entry name" value="Endo/exonuclease/phosphatase"/>
</dbReference>
<dbReference type="Proteomes" id="UP000299102">
    <property type="component" value="Unassembled WGS sequence"/>
</dbReference>
<dbReference type="Pfam" id="PF14529">
    <property type="entry name" value="Exo_endo_phos_2"/>
    <property type="match status" value="1"/>
</dbReference>
<gene>
    <name evidence="3" type="ORF">EVAR_23432_1</name>
</gene>
<dbReference type="AlphaFoldDB" id="A0A4C1UL20"/>
<feature type="region of interest" description="Disordered" evidence="1">
    <location>
        <begin position="200"/>
        <end position="247"/>
    </location>
</feature>
<dbReference type="InterPro" id="IPR036691">
    <property type="entry name" value="Endo/exonu/phosph_ase_sf"/>
</dbReference>
<dbReference type="Gene3D" id="3.60.10.10">
    <property type="entry name" value="Endonuclease/exonuclease/phosphatase"/>
    <property type="match status" value="1"/>
</dbReference>
<evidence type="ECO:0000313" key="4">
    <source>
        <dbReference type="Proteomes" id="UP000299102"/>
    </source>
</evidence>
<dbReference type="OrthoDB" id="411871at2759"/>
<evidence type="ECO:0000259" key="2">
    <source>
        <dbReference type="Pfam" id="PF14529"/>
    </source>
</evidence>
<feature type="region of interest" description="Disordered" evidence="1">
    <location>
        <begin position="25"/>
        <end position="45"/>
    </location>
</feature>
<comment type="caution">
    <text evidence="3">The sequence shown here is derived from an EMBL/GenBank/DDBJ whole genome shotgun (WGS) entry which is preliminary data.</text>
</comment>
<proteinExistence type="predicted"/>
<accession>A0A4C1UL20</accession>
<feature type="compositionally biased region" description="Low complexity" evidence="1">
    <location>
        <begin position="33"/>
        <end position="45"/>
    </location>
</feature>
<dbReference type="SUPFAM" id="SSF56219">
    <property type="entry name" value="DNase I-like"/>
    <property type="match status" value="1"/>
</dbReference>
<keyword evidence="4" id="KW-1185">Reference proteome</keyword>
<evidence type="ECO:0000256" key="1">
    <source>
        <dbReference type="SAM" id="MobiDB-lite"/>
    </source>
</evidence>
<organism evidence="3 4">
    <name type="scientific">Eumeta variegata</name>
    <name type="common">Bagworm moth</name>
    <name type="synonym">Eumeta japonica</name>
    <dbReference type="NCBI Taxonomy" id="151549"/>
    <lineage>
        <taxon>Eukaryota</taxon>
        <taxon>Metazoa</taxon>
        <taxon>Ecdysozoa</taxon>
        <taxon>Arthropoda</taxon>
        <taxon>Hexapoda</taxon>
        <taxon>Insecta</taxon>
        <taxon>Pterygota</taxon>
        <taxon>Neoptera</taxon>
        <taxon>Endopterygota</taxon>
        <taxon>Lepidoptera</taxon>
        <taxon>Glossata</taxon>
        <taxon>Ditrysia</taxon>
        <taxon>Tineoidea</taxon>
        <taxon>Psychidae</taxon>
        <taxon>Oiketicinae</taxon>
        <taxon>Eumeta</taxon>
    </lineage>
</organism>
<dbReference type="EMBL" id="BGZK01000183">
    <property type="protein sequence ID" value="GBP26662.1"/>
    <property type="molecule type" value="Genomic_DNA"/>
</dbReference>
<feature type="domain" description="Endonuclease/exonuclease/phosphatase" evidence="2">
    <location>
        <begin position="271"/>
        <end position="359"/>
    </location>
</feature>
<name>A0A4C1UL20_EUMVA</name>
<reference evidence="3 4" key="1">
    <citation type="journal article" date="2019" name="Commun. Biol.">
        <title>The bagworm genome reveals a unique fibroin gene that provides high tensile strength.</title>
        <authorList>
            <person name="Kono N."/>
            <person name="Nakamura H."/>
            <person name="Ohtoshi R."/>
            <person name="Tomita M."/>
            <person name="Numata K."/>
            <person name="Arakawa K."/>
        </authorList>
    </citation>
    <scope>NUCLEOTIDE SEQUENCE [LARGE SCALE GENOMIC DNA]</scope>
</reference>
<evidence type="ECO:0000313" key="3">
    <source>
        <dbReference type="EMBL" id="GBP26662.1"/>
    </source>
</evidence>